<accession>A0A5J5FYR0</accession>
<dbReference type="InterPro" id="IPR036390">
    <property type="entry name" value="WH_DNA-bd_sf"/>
</dbReference>
<dbReference type="GO" id="GO:0032993">
    <property type="term" value="C:protein-DNA complex"/>
    <property type="evidence" value="ECO:0007669"/>
    <property type="project" value="TreeGrafter"/>
</dbReference>
<protein>
    <submittedName>
        <fullName evidence="6">LysR family transcriptional regulator</fullName>
    </submittedName>
</protein>
<evidence type="ECO:0000256" key="3">
    <source>
        <dbReference type="ARBA" id="ARBA00023125"/>
    </source>
</evidence>
<dbReference type="AlphaFoldDB" id="A0A5J5FYR0"/>
<dbReference type="PROSITE" id="PS50931">
    <property type="entry name" value="HTH_LYSR"/>
    <property type="match status" value="1"/>
</dbReference>
<dbReference type="SUPFAM" id="SSF46785">
    <property type="entry name" value="Winged helix' DNA-binding domain"/>
    <property type="match status" value="1"/>
</dbReference>
<dbReference type="Pfam" id="PF00126">
    <property type="entry name" value="HTH_1"/>
    <property type="match status" value="1"/>
</dbReference>
<comment type="caution">
    <text evidence="6">The sequence shown here is derived from an EMBL/GenBank/DDBJ whole genome shotgun (WGS) entry which is preliminary data.</text>
</comment>
<dbReference type="GO" id="GO:0003677">
    <property type="term" value="F:DNA binding"/>
    <property type="evidence" value="ECO:0007669"/>
    <property type="project" value="UniProtKB-KW"/>
</dbReference>
<evidence type="ECO:0000256" key="1">
    <source>
        <dbReference type="ARBA" id="ARBA00009437"/>
    </source>
</evidence>
<dbReference type="OrthoDB" id="9067838at2"/>
<feature type="domain" description="HTH lysR-type" evidence="5">
    <location>
        <begin position="1"/>
        <end position="58"/>
    </location>
</feature>
<dbReference type="SUPFAM" id="SSF53850">
    <property type="entry name" value="Periplasmic binding protein-like II"/>
    <property type="match status" value="1"/>
</dbReference>
<name>A0A5J5FYR0_9GAMM</name>
<dbReference type="GO" id="GO:0003700">
    <property type="term" value="F:DNA-binding transcription factor activity"/>
    <property type="evidence" value="ECO:0007669"/>
    <property type="project" value="InterPro"/>
</dbReference>
<evidence type="ECO:0000313" key="6">
    <source>
        <dbReference type="EMBL" id="KAA8999358.1"/>
    </source>
</evidence>
<evidence type="ECO:0000256" key="4">
    <source>
        <dbReference type="ARBA" id="ARBA00023163"/>
    </source>
</evidence>
<keyword evidence="4" id="KW-0804">Transcription</keyword>
<dbReference type="EMBL" id="VYKJ01000006">
    <property type="protein sequence ID" value="KAA8999358.1"/>
    <property type="molecule type" value="Genomic_DNA"/>
</dbReference>
<gene>
    <name evidence="6" type="ORF">FJU30_13545</name>
</gene>
<dbReference type="Proteomes" id="UP000335415">
    <property type="component" value="Unassembled WGS sequence"/>
</dbReference>
<dbReference type="PRINTS" id="PR00039">
    <property type="entry name" value="HTHLYSR"/>
</dbReference>
<dbReference type="InterPro" id="IPR036388">
    <property type="entry name" value="WH-like_DNA-bd_sf"/>
</dbReference>
<dbReference type="Gene3D" id="3.40.190.10">
    <property type="entry name" value="Periplasmic binding protein-like II"/>
    <property type="match status" value="2"/>
</dbReference>
<proteinExistence type="inferred from homology"/>
<dbReference type="RefSeq" id="WP_150435503.1">
    <property type="nucleotide sequence ID" value="NZ_VYKJ01000006.1"/>
</dbReference>
<evidence type="ECO:0000259" key="5">
    <source>
        <dbReference type="PROSITE" id="PS50931"/>
    </source>
</evidence>
<dbReference type="Gene3D" id="1.10.10.10">
    <property type="entry name" value="Winged helix-like DNA-binding domain superfamily/Winged helix DNA-binding domain"/>
    <property type="match status" value="1"/>
</dbReference>
<comment type="similarity">
    <text evidence="1">Belongs to the LysR transcriptional regulatory family.</text>
</comment>
<dbReference type="Pfam" id="PF03466">
    <property type="entry name" value="LysR_substrate"/>
    <property type="match status" value="1"/>
</dbReference>
<keyword evidence="2" id="KW-0805">Transcription regulation</keyword>
<organism evidence="6 7">
    <name type="scientific">Affinibrenneria salicis</name>
    <dbReference type="NCBI Taxonomy" id="2590031"/>
    <lineage>
        <taxon>Bacteria</taxon>
        <taxon>Pseudomonadati</taxon>
        <taxon>Pseudomonadota</taxon>
        <taxon>Gammaproteobacteria</taxon>
        <taxon>Enterobacterales</taxon>
        <taxon>Pectobacteriaceae</taxon>
        <taxon>Affinibrenneria</taxon>
    </lineage>
</organism>
<reference evidence="6 7" key="1">
    <citation type="submission" date="2019-09" db="EMBL/GenBank/DDBJ databases">
        <authorList>
            <person name="Li Y."/>
        </authorList>
    </citation>
    <scope>NUCLEOTIDE SEQUENCE [LARGE SCALE GENOMIC DNA]</scope>
    <source>
        <strain evidence="6 7">L3-3HA</strain>
    </source>
</reference>
<sequence>MDTGLIKAFIMLAEAGSYHEAAARLFITQSALTKKINRLEQQSGLTLFSRGRTGARLTAAGQYLLNSARRFMSEEKAFLDRVQFASAGHIGHLNIGFGLSSLRLAPDLISRFKTEHPGISINLNDMASAQQKERLLNGTLSVGFLRLPVSAPLTALPLISDNLVLAVNKDLFVDQPVDFILRNAPFLRMSDVRCSSLNRRVLLYLEQKKLHINISQQADDILTLLALAAAGTGVSILPESCVYLGMENIRTLPLPETRWQSGIAWNPEEADPVRDLFIATCRRHAPPQPAEAVS</sequence>
<dbReference type="PANTHER" id="PTHR30346">
    <property type="entry name" value="TRANSCRIPTIONAL DUAL REGULATOR HCAR-RELATED"/>
    <property type="match status" value="1"/>
</dbReference>
<dbReference type="InterPro" id="IPR005119">
    <property type="entry name" value="LysR_subst-bd"/>
</dbReference>
<evidence type="ECO:0000256" key="2">
    <source>
        <dbReference type="ARBA" id="ARBA00023015"/>
    </source>
</evidence>
<keyword evidence="7" id="KW-1185">Reference proteome</keyword>
<dbReference type="PANTHER" id="PTHR30346:SF28">
    <property type="entry name" value="HTH-TYPE TRANSCRIPTIONAL REGULATOR CYNR"/>
    <property type="match status" value="1"/>
</dbReference>
<evidence type="ECO:0000313" key="7">
    <source>
        <dbReference type="Proteomes" id="UP000335415"/>
    </source>
</evidence>
<dbReference type="InterPro" id="IPR000847">
    <property type="entry name" value="LysR_HTH_N"/>
</dbReference>
<dbReference type="CDD" id="cd08414">
    <property type="entry name" value="PBP2_LTTR_aromatics_like"/>
    <property type="match status" value="1"/>
</dbReference>
<keyword evidence="3" id="KW-0238">DNA-binding</keyword>